<name>A0A857JD25_9BURK</name>
<evidence type="ECO:0000313" key="4">
    <source>
        <dbReference type="Proteomes" id="UP000464787"/>
    </source>
</evidence>
<dbReference type="InterPro" id="IPR005064">
    <property type="entry name" value="BUG"/>
</dbReference>
<dbReference type="PANTHER" id="PTHR42928:SF5">
    <property type="entry name" value="BLR1237 PROTEIN"/>
    <property type="match status" value="1"/>
</dbReference>
<reference evidence="3 4" key="1">
    <citation type="submission" date="2020-01" db="EMBL/GenBank/DDBJ databases">
        <title>Genome sequencing of strain KACC 21265.</title>
        <authorList>
            <person name="Heo J."/>
            <person name="Kim S.-J."/>
            <person name="Kim J.-S."/>
            <person name="Hong S.-B."/>
            <person name="Kwon S.-W."/>
        </authorList>
    </citation>
    <scope>NUCLEOTIDE SEQUENCE [LARGE SCALE GENOMIC DNA]</scope>
    <source>
        <strain evidence="3 4">KACC 21265</strain>
    </source>
</reference>
<dbReference type="Proteomes" id="UP000464787">
    <property type="component" value="Chromosome"/>
</dbReference>
<evidence type="ECO:0000256" key="1">
    <source>
        <dbReference type="ARBA" id="ARBA00006987"/>
    </source>
</evidence>
<organism evidence="3 4">
    <name type="scientific">Xylophilus rhododendri</name>
    <dbReference type="NCBI Taxonomy" id="2697032"/>
    <lineage>
        <taxon>Bacteria</taxon>
        <taxon>Pseudomonadati</taxon>
        <taxon>Pseudomonadota</taxon>
        <taxon>Betaproteobacteria</taxon>
        <taxon>Burkholderiales</taxon>
        <taxon>Xylophilus</taxon>
    </lineage>
</organism>
<feature type="chain" id="PRO_5032316565" evidence="2">
    <location>
        <begin position="20"/>
        <end position="319"/>
    </location>
</feature>
<keyword evidence="4" id="KW-1185">Reference proteome</keyword>
<dbReference type="PIRSF" id="PIRSF017082">
    <property type="entry name" value="YflP"/>
    <property type="match status" value="1"/>
</dbReference>
<dbReference type="Gene3D" id="3.40.190.150">
    <property type="entry name" value="Bordetella uptake gene, domain 1"/>
    <property type="match status" value="1"/>
</dbReference>
<dbReference type="Pfam" id="PF03401">
    <property type="entry name" value="TctC"/>
    <property type="match status" value="1"/>
</dbReference>
<dbReference type="EMBL" id="CP047650">
    <property type="protein sequence ID" value="QHJ00576.1"/>
    <property type="molecule type" value="Genomic_DNA"/>
</dbReference>
<dbReference type="RefSeq" id="WP_160554386.1">
    <property type="nucleotide sequence ID" value="NZ_CP047650.1"/>
</dbReference>
<dbReference type="KEGG" id="xyk:GT347_22900"/>
<accession>A0A857JD25</accession>
<feature type="signal peptide" evidence="2">
    <location>
        <begin position="1"/>
        <end position="19"/>
    </location>
</feature>
<evidence type="ECO:0000256" key="2">
    <source>
        <dbReference type="SAM" id="SignalP"/>
    </source>
</evidence>
<dbReference type="SUPFAM" id="SSF53850">
    <property type="entry name" value="Periplasmic binding protein-like II"/>
    <property type="match status" value="1"/>
</dbReference>
<comment type="similarity">
    <text evidence="1">Belongs to the UPF0065 (bug) family.</text>
</comment>
<proteinExistence type="inferred from homology"/>
<dbReference type="PROSITE" id="PS51257">
    <property type="entry name" value="PROKAR_LIPOPROTEIN"/>
    <property type="match status" value="1"/>
</dbReference>
<sequence length="319" mass="33407">MKKFLLAAALAAAACLASAQTGDYPNKPIRMLLPFAAGGGGDVLGRLLAERMGKILNQAVIVENKPGAAGTLGAHTAAMAPADGYNLSIGGMSTHLLAPAIYPKLPYDPLKSFTTVGRIGTSSILMVATNDYPANNLKEFLALAKARPGTVQYATWGLGSTGHFCAEVLAQKAGVKLVHVPYKGASQIMTDMLGGHITVGFVDMATGTPFVKEGKLKPLAVCTQRSPSLPQVASYKEQGIDFDQLLSWVMYMPAGVPAPMVDKVAGALKEALAEPDVVSKLLALGITVDFLDGKAQAEENARDIPMWKKIAAEANITAD</sequence>
<dbReference type="AlphaFoldDB" id="A0A857JD25"/>
<protein>
    <submittedName>
        <fullName evidence="3">Tripartite tricarboxylate transporter substrate binding protein</fullName>
    </submittedName>
</protein>
<dbReference type="PANTHER" id="PTHR42928">
    <property type="entry name" value="TRICARBOXYLATE-BINDING PROTEIN"/>
    <property type="match status" value="1"/>
</dbReference>
<gene>
    <name evidence="3" type="ORF">GT347_22900</name>
</gene>
<dbReference type="CDD" id="cd07012">
    <property type="entry name" value="PBP2_Bug_TTT"/>
    <property type="match status" value="1"/>
</dbReference>
<keyword evidence="2" id="KW-0732">Signal</keyword>
<dbReference type="InterPro" id="IPR042100">
    <property type="entry name" value="Bug_dom1"/>
</dbReference>
<evidence type="ECO:0000313" key="3">
    <source>
        <dbReference type="EMBL" id="QHJ00576.1"/>
    </source>
</evidence>
<dbReference type="Gene3D" id="3.40.190.10">
    <property type="entry name" value="Periplasmic binding protein-like II"/>
    <property type="match status" value="1"/>
</dbReference>